<sequence>MLRKHLLLNALDLGIVLGQELFEVEESRLVLGLVVVSKLDLALETRKLARLLQSHRVRRVQDGVPGLDIEQIQLHRVARVHVGVGEEVLATQGQHLLLVHSELAQRLGVVHPVQVVVRFELLLELLHLLILVFLLPAQCQCASVRLLVLVREVAYQREFVVVRDADFGADDDHEVGDGLAVVHKDRLD</sequence>
<proteinExistence type="predicted"/>
<dbReference type="AlphaFoldDB" id="A0A6B0V009"/>
<feature type="signal peptide" evidence="1">
    <location>
        <begin position="1"/>
        <end position="18"/>
    </location>
</feature>
<evidence type="ECO:0000256" key="1">
    <source>
        <dbReference type="SAM" id="SignalP"/>
    </source>
</evidence>
<name>A0A6B0V009_IXORI</name>
<feature type="chain" id="PRO_5025554721" evidence="1">
    <location>
        <begin position="19"/>
        <end position="188"/>
    </location>
</feature>
<evidence type="ECO:0000313" key="2">
    <source>
        <dbReference type="EMBL" id="MXU95530.1"/>
    </source>
</evidence>
<reference evidence="2" key="1">
    <citation type="submission" date="2019-12" db="EMBL/GenBank/DDBJ databases">
        <title>An insight into the sialome of adult female Ixodes ricinus ticks feeding for 6 days.</title>
        <authorList>
            <person name="Perner J."/>
            <person name="Ribeiro J.M.C."/>
        </authorList>
    </citation>
    <scope>NUCLEOTIDE SEQUENCE</scope>
    <source>
        <strain evidence="2">Semi-engorged</strain>
        <tissue evidence="2">Salivary glands</tissue>
    </source>
</reference>
<keyword evidence="1" id="KW-0732">Signal</keyword>
<accession>A0A6B0V009</accession>
<dbReference type="EMBL" id="GIFC01013447">
    <property type="protein sequence ID" value="MXU95530.1"/>
    <property type="molecule type" value="Transcribed_RNA"/>
</dbReference>
<protein>
    <submittedName>
        <fullName evidence="2">Putative secreted protein</fullName>
    </submittedName>
</protein>
<organism evidence="2">
    <name type="scientific">Ixodes ricinus</name>
    <name type="common">Common tick</name>
    <name type="synonym">Acarus ricinus</name>
    <dbReference type="NCBI Taxonomy" id="34613"/>
    <lineage>
        <taxon>Eukaryota</taxon>
        <taxon>Metazoa</taxon>
        <taxon>Ecdysozoa</taxon>
        <taxon>Arthropoda</taxon>
        <taxon>Chelicerata</taxon>
        <taxon>Arachnida</taxon>
        <taxon>Acari</taxon>
        <taxon>Parasitiformes</taxon>
        <taxon>Ixodida</taxon>
        <taxon>Ixodoidea</taxon>
        <taxon>Ixodidae</taxon>
        <taxon>Ixodinae</taxon>
        <taxon>Ixodes</taxon>
    </lineage>
</organism>